<organism evidence="3 4">
    <name type="scientific">Alicyclobacillus tolerans</name>
    <dbReference type="NCBI Taxonomy" id="90970"/>
    <lineage>
        <taxon>Bacteria</taxon>
        <taxon>Bacillati</taxon>
        <taxon>Bacillota</taxon>
        <taxon>Bacilli</taxon>
        <taxon>Bacillales</taxon>
        <taxon>Alicyclobacillaceae</taxon>
        <taxon>Alicyclobacillus</taxon>
    </lineage>
</organism>
<evidence type="ECO:0000313" key="4">
    <source>
        <dbReference type="Proteomes" id="UP000184016"/>
    </source>
</evidence>
<proteinExistence type="predicted"/>
<name>A0A1M6NWD3_9BACL</name>
<dbReference type="RefSeq" id="WP_072873483.1">
    <property type="nucleotide sequence ID" value="NZ_FRAF01000007.1"/>
</dbReference>
<keyword evidence="4" id="KW-1185">Reference proteome</keyword>
<keyword evidence="2" id="KW-1133">Transmembrane helix</keyword>
<keyword evidence="2" id="KW-0812">Transmembrane</keyword>
<dbReference type="Proteomes" id="UP000184016">
    <property type="component" value="Unassembled WGS sequence"/>
</dbReference>
<feature type="transmembrane region" description="Helical" evidence="2">
    <location>
        <begin position="29"/>
        <end position="50"/>
    </location>
</feature>
<feature type="transmembrane region" description="Helical" evidence="2">
    <location>
        <begin position="90"/>
        <end position="115"/>
    </location>
</feature>
<dbReference type="EMBL" id="FRAF01000007">
    <property type="protein sequence ID" value="SHJ99941.1"/>
    <property type="molecule type" value="Genomic_DNA"/>
</dbReference>
<feature type="transmembrane region" description="Helical" evidence="2">
    <location>
        <begin position="62"/>
        <end position="83"/>
    </location>
</feature>
<dbReference type="AlphaFoldDB" id="A0A1M6NWD3"/>
<feature type="transmembrane region" description="Helical" evidence="2">
    <location>
        <begin position="6"/>
        <end position="22"/>
    </location>
</feature>
<gene>
    <name evidence="3" type="ORF">SAMN05443507_1072</name>
</gene>
<feature type="compositionally biased region" description="Basic residues" evidence="1">
    <location>
        <begin position="171"/>
        <end position="180"/>
    </location>
</feature>
<evidence type="ECO:0000256" key="1">
    <source>
        <dbReference type="SAM" id="MobiDB-lite"/>
    </source>
</evidence>
<keyword evidence="2" id="KW-0472">Membrane</keyword>
<feature type="region of interest" description="Disordered" evidence="1">
    <location>
        <begin position="161"/>
        <end position="180"/>
    </location>
</feature>
<evidence type="ECO:0000256" key="2">
    <source>
        <dbReference type="SAM" id="Phobius"/>
    </source>
</evidence>
<protein>
    <submittedName>
        <fullName evidence="3">Uncharacterized protein</fullName>
    </submittedName>
</protein>
<evidence type="ECO:0000313" key="3">
    <source>
        <dbReference type="EMBL" id="SHJ99941.1"/>
    </source>
</evidence>
<feature type="transmembrane region" description="Helical" evidence="2">
    <location>
        <begin position="127"/>
        <end position="146"/>
    </location>
</feature>
<accession>A0A1M6NWD3</accession>
<reference evidence="4" key="1">
    <citation type="submission" date="2016-11" db="EMBL/GenBank/DDBJ databases">
        <authorList>
            <person name="Varghese N."/>
            <person name="Submissions S."/>
        </authorList>
    </citation>
    <scope>NUCLEOTIDE SEQUENCE [LARGE SCALE GENOMIC DNA]</scope>
    <source>
        <strain evidence="4">USBA-503</strain>
    </source>
</reference>
<sequence>MGIKMLLWLLLVLPWVTLVFLDKDTVKRYMPVTIFTCLLMTIIFQIAYTFKWWTIYQYIVPWGYMIDVSFAYGIFAVRTLWIFHLTSHKFCLYVITNVVIDAFFAFIALAIMLPSFGIGAYNLLQPWQYFLVIFALFFIIYGFHIWQQGIFKAPEERHTEGESGGELKIRGSIRPRAKAR</sequence>